<organism evidence="6 7">
    <name type="scientific">Zymoseptoria brevis</name>
    <dbReference type="NCBI Taxonomy" id="1047168"/>
    <lineage>
        <taxon>Eukaryota</taxon>
        <taxon>Fungi</taxon>
        <taxon>Dikarya</taxon>
        <taxon>Ascomycota</taxon>
        <taxon>Pezizomycotina</taxon>
        <taxon>Dothideomycetes</taxon>
        <taxon>Dothideomycetidae</taxon>
        <taxon>Mycosphaerellales</taxon>
        <taxon>Mycosphaerellaceae</taxon>
        <taxon>Zymoseptoria</taxon>
    </lineage>
</organism>
<dbReference type="Proteomes" id="UP000033647">
    <property type="component" value="Unassembled WGS sequence"/>
</dbReference>
<evidence type="ECO:0000256" key="1">
    <source>
        <dbReference type="ARBA" id="ARBA00001970"/>
    </source>
</evidence>
<accession>A0A0F4GUP8</accession>
<proteinExistence type="predicted"/>
<name>A0A0F4GUP8_9PEZI</name>
<sequence length="393" mass="44787">MNGSLFRSARSLLLSRSHSRPVSTTTVQQLRISSQCYKMGSIDRDERTYPLKRPRGHKPPVQRWSLKFPAAVTYIYTLYVGIQSRGNGSAAQSKAESIVQALLDESKAPAIDTFRVTNGFDVKGSRVWVAYWTNEEDFKSALKLLDPARIWDSLGDDKHDVGLWREDFAAPKERLETNYARLDHKPGLAKLPDTEQPSHNLTAYWGAGRDRIPASAHDRFETPKGIPLPSTVPKGFGQRLTGSNYENMCHIRSGQWWELCEEAERESYEDDLEPKLMGGMNYLWEHPEETGTIGLRFLQNLNDNGEPIKETCGAGFHKNWADLEKWSSRHPSHLAIFNGMMAHAKKFGDGRKLMTWHEVWIFKEGEARFDYVNCDPTTGVIRFVELEQQPLST</sequence>
<evidence type="ECO:0000256" key="5">
    <source>
        <dbReference type="ARBA" id="ARBA00023239"/>
    </source>
</evidence>
<dbReference type="OrthoDB" id="3359285at2759"/>
<dbReference type="GO" id="GO:0046872">
    <property type="term" value="F:metal ion binding"/>
    <property type="evidence" value="ECO:0007669"/>
    <property type="project" value="UniProtKB-KW"/>
</dbReference>
<keyword evidence="7" id="KW-1185">Reference proteome</keyword>
<gene>
    <name evidence="6" type="ORF">TI39_contig301g00024</name>
</gene>
<dbReference type="InterPro" id="IPR025702">
    <property type="entry name" value="OXD"/>
</dbReference>
<dbReference type="Pfam" id="PF13816">
    <property type="entry name" value="Dehydratase_hem"/>
    <property type="match status" value="1"/>
</dbReference>
<comment type="cofactor">
    <cofactor evidence="1">
        <name>heme b</name>
        <dbReference type="ChEBI" id="CHEBI:60344"/>
    </cofactor>
</comment>
<dbReference type="AlphaFoldDB" id="A0A0F4GUP8"/>
<keyword evidence="3" id="KW-0479">Metal-binding</keyword>
<keyword evidence="2" id="KW-0349">Heme</keyword>
<keyword evidence="5" id="KW-0456">Lyase</keyword>
<reference evidence="6 7" key="1">
    <citation type="submission" date="2015-03" db="EMBL/GenBank/DDBJ databases">
        <title>RNA-seq based gene annotation and comparative genomics of four Zymoseptoria species reveal species-specific pathogenicity related genes and transposable element activity.</title>
        <authorList>
            <person name="Grandaubert J."/>
            <person name="Bhattacharyya A."/>
            <person name="Stukenbrock E.H."/>
        </authorList>
    </citation>
    <scope>NUCLEOTIDE SEQUENCE [LARGE SCALE GENOMIC DNA]</scope>
    <source>
        <strain evidence="6 7">Zb18110</strain>
    </source>
</reference>
<evidence type="ECO:0000256" key="4">
    <source>
        <dbReference type="ARBA" id="ARBA00023004"/>
    </source>
</evidence>
<evidence type="ECO:0000313" key="6">
    <source>
        <dbReference type="EMBL" id="KJY01165.1"/>
    </source>
</evidence>
<protein>
    <submittedName>
        <fullName evidence="6">Phenylacetaldoxime dehydratase like protein</fullName>
    </submittedName>
</protein>
<keyword evidence="4" id="KW-0408">Iron</keyword>
<dbReference type="GO" id="GO:0016829">
    <property type="term" value="F:lyase activity"/>
    <property type="evidence" value="ECO:0007669"/>
    <property type="project" value="UniProtKB-KW"/>
</dbReference>
<dbReference type="EMBL" id="LAFY01000293">
    <property type="protein sequence ID" value="KJY01165.1"/>
    <property type="molecule type" value="Genomic_DNA"/>
</dbReference>
<evidence type="ECO:0000256" key="2">
    <source>
        <dbReference type="ARBA" id="ARBA00022617"/>
    </source>
</evidence>
<evidence type="ECO:0000313" key="7">
    <source>
        <dbReference type="Proteomes" id="UP000033647"/>
    </source>
</evidence>
<comment type="caution">
    <text evidence="6">The sequence shown here is derived from an EMBL/GenBank/DDBJ whole genome shotgun (WGS) entry which is preliminary data.</text>
</comment>
<evidence type="ECO:0000256" key="3">
    <source>
        <dbReference type="ARBA" id="ARBA00022723"/>
    </source>
</evidence>